<feature type="repeat" description="TPR" evidence="1">
    <location>
        <begin position="158"/>
        <end position="191"/>
    </location>
</feature>
<feature type="region of interest" description="Disordered" evidence="2">
    <location>
        <begin position="247"/>
        <end position="306"/>
    </location>
</feature>
<dbReference type="EMBL" id="GDKF01000780">
    <property type="protein sequence ID" value="JAT77842.1"/>
    <property type="molecule type" value="Transcribed_RNA"/>
</dbReference>
<evidence type="ECO:0000256" key="1">
    <source>
        <dbReference type="PROSITE-ProRule" id="PRU00339"/>
    </source>
</evidence>
<dbReference type="Pfam" id="PF13414">
    <property type="entry name" value="TPR_11"/>
    <property type="match status" value="1"/>
</dbReference>
<feature type="region of interest" description="Disordered" evidence="2">
    <location>
        <begin position="44"/>
        <end position="64"/>
    </location>
</feature>
<dbReference type="InterPro" id="IPR019734">
    <property type="entry name" value="TPR_rpt"/>
</dbReference>
<feature type="compositionally biased region" description="Low complexity" evidence="2">
    <location>
        <begin position="513"/>
        <end position="530"/>
    </location>
</feature>
<dbReference type="PROSITE" id="PS50005">
    <property type="entry name" value="TPR"/>
    <property type="match status" value="2"/>
</dbReference>
<dbReference type="PANTHER" id="PTHR23184">
    <property type="entry name" value="TETRATRICOPEPTIDE REPEAT PROTEIN 14"/>
    <property type="match status" value="1"/>
</dbReference>
<dbReference type="PANTHER" id="PTHR23184:SF9">
    <property type="entry name" value="TETRATRICOPEPTIDE REPEAT PROTEIN 14"/>
    <property type="match status" value="1"/>
</dbReference>
<dbReference type="AlphaFoldDB" id="A0A1D2AF75"/>
<feature type="compositionally biased region" description="Basic and acidic residues" evidence="2">
    <location>
        <begin position="296"/>
        <end position="306"/>
    </location>
</feature>
<feature type="compositionally biased region" description="Polar residues" evidence="2">
    <location>
        <begin position="44"/>
        <end position="55"/>
    </location>
</feature>
<feature type="region of interest" description="Disordered" evidence="2">
    <location>
        <begin position="314"/>
        <end position="333"/>
    </location>
</feature>
<dbReference type="Gene3D" id="1.25.40.10">
    <property type="entry name" value="Tetratricopeptide repeat domain"/>
    <property type="match status" value="1"/>
</dbReference>
<protein>
    <submittedName>
        <fullName evidence="3">Uncharacterized protein</fullName>
    </submittedName>
</protein>
<accession>A0A1D2AF75</accession>
<reference evidence="3" key="1">
    <citation type="submission" date="2015-08" db="EMBL/GenBank/DDBJ databases">
        <authorList>
            <person name="Babu N.S."/>
            <person name="Beckwith C.J."/>
            <person name="Beseler K.G."/>
            <person name="Brison A."/>
            <person name="Carone J.V."/>
            <person name="Caskin T.P."/>
            <person name="Diamond M."/>
            <person name="Durham M.E."/>
            <person name="Foxe J.M."/>
            <person name="Go M."/>
            <person name="Henderson B.A."/>
            <person name="Jones I.B."/>
            <person name="McGettigan J.A."/>
            <person name="Micheletti S.J."/>
            <person name="Nasrallah M.E."/>
            <person name="Ortiz D."/>
            <person name="Piller C.R."/>
            <person name="Privatt S.R."/>
            <person name="Schneider S.L."/>
            <person name="Sharp S."/>
            <person name="Smith T.C."/>
            <person name="Stanton J.D."/>
            <person name="Ullery H.E."/>
            <person name="Wilson R.J."/>
            <person name="Serrano M.G."/>
            <person name="Buck G."/>
            <person name="Lee V."/>
            <person name="Wang Y."/>
            <person name="Carvalho R."/>
            <person name="Voegtly L."/>
            <person name="Shi R."/>
            <person name="Duckworth R."/>
            <person name="Johnson A."/>
            <person name="Loviza R."/>
            <person name="Walstead R."/>
            <person name="Shah Z."/>
            <person name="Kiflezghi M."/>
            <person name="Wade K."/>
            <person name="Ball S.L."/>
            <person name="Bradley K.W."/>
            <person name="Asai D.J."/>
            <person name="Bowman C.A."/>
            <person name="Russell D.A."/>
            <person name="Pope W.H."/>
            <person name="Jacobs-Sera D."/>
            <person name="Hendrix R.W."/>
            <person name="Hatfull G.F."/>
        </authorList>
    </citation>
    <scope>NUCLEOTIDE SEQUENCE</scope>
</reference>
<keyword evidence="1" id="KW-0802">TPR repeat</keyword>
<feature type="repeat" description="TPR" evidence="1">
    <location>
        <begin position="192"/>
        <end position="225"/>
    </location>
</feature>
<feature type="compositionally biased region" description="Polar residues" evidence="2">
    <location>
        <begin position="373"/>
        <end position="382"/>
    </location>
</feature>
<dbReference type="InterPro" id="IPR039190">
    <property type="entry name" value="TTC14"/>
</dbReference>
<feature type="region of interest" description="Disordered" evidence="2">
    <location>
        <begin position="373"/>
        <end position="405"/>
    </location>
</feature>
<feature type="compositionally biased region" description="Low complexity" evidence="2">
    <location>
        <begin position="551"/>
        <end position="570"/>
    </location>
</feature>
<evidence type="ECO:0000256" key="2">
    <source>
        <dbReference type="SAM" id="MobiDB-lite"/>
    </source>
</evidence>
<proteinExistence type="predicted"/>
<dbReference type="SMART" id="SM00028">
    <property type="entry name" value="TPR"/>
    <property type="match status" value="2"/>
</dbReference>
<name>A0A1D2AF75_AUXPR</name>
<feature type="region of interest" description="Disordered" evidence="2">
    <location>
        <begin position="491"/>
        <end position="570"/>
    </location>
</feature>
<dbReference type="SUPFAM" id="SSF48452">
    <property type="entry name" value="TPR-like"/>
    <property type="match status" value="1"/>
</dbReference>
<dbReference type="InterPro" id="IPR011990">
    <property type="entry name" value="TPR-like_helical_dom_sf"/>
</dbReference>
<evidence type="ECO:0000313" key="3">
    <source>
        <dbReference type="EMBL" id="JAT77842.1"/>
    </source>
</evidence>
<organism evidence="3">
    <name type="scientific">Auxenochlorella protothecoides</name>
    <name type="common">Green microalga</name>
    <name type="synonym">Chlorella protothecoides</name>
    <dbReference type="NCBI Taxonomy" id="3075"/>
    <lineage>
        <taxon>Eukaryota</taxon>
        <taxon>Viridiplantae</taxon>
        <taxon>Chlorophyta</taxon>
        <taxon>core chlorophytes</taxon>
        <taxon>Trebouxiophyceae</taxon>
        <taxon>Chlorellales</taxon>
        <taxon>Chlorellaceae</taxon>
        <taxon>Auxenochlorella</taxon>
    </lineage>
</organism>
<sequence>MSHPKSLSIKSGGLAGLLSRLEDGHDLHISKKLESVLSLCQDDGTSVHSHHSGGNSRAAGPSRIGEPRWSDPCFPSCIVDHHHYGQQVRPSESQTLCDLLEQSRTFASPSAEDDMAVAWGLQDCLVSLRGSLFSPVPSVDTVTRLRAGMKARVARGWSMEALGRGVKLAREGRAPEAIPHYLKALELDPTNPDAHVALGAAHANAGSWQEAADAMAAALALDPDHANALAYERRIAQRAKEEGVALTTLRRAGQPGPSRPGPEGLRPVGEAPRAASPPAPSDLQDDDAVDWPRSPSPERGEGLDLRRALRIVKKHRRQKGGAQQYAASGGGEGMRTPCPWRTLCSTRSDTRCSQRVGLDHHAGATRPSTIAGTVRAASTSTDLAIDDRDTARSSSGGRDPGGDQDLVCHRRQVVLGAAFLEPTLGLPGQHTGVLRQPGRCAIAQALQPRGCCICAVHSGLKVPDLGSQRLANGFWGWLLAGSAGSRLPAYSSRRLERRSPGPSPTAPAGLLDSRPTPSVRSRAASSASPTLGGGSQDSLVSVWRMRRRESGTSGTAAWRSTGAAAAAALA</sequence>
<gene>
    <name evidence="3" type="ORF">g.63088</name>
</gene>